<dbReference type="Pfam" id="PF02674">
    <property type="entry name" value="Colicin_V"/>
    <property type="match status" value="1"/>
</dbReference>
<dbReference type="PANTHER" id="PTHR36926">
    <property type="entry name" value="COLICIN V PRODUCTION PROTEIN"/>
    <property type="match status" value="1"/>
</dbReference>
<accession>A0A519BQP8</accession>
<comment type="caution">
    <text evidence="6">The sequence shown here is derived from an EMBL/GenBank/DDBJ whole genome shotgun (WGS) entry which is preliminary data.</text>
</comment>
<proteinExistence type="predicted"/>
<gene>
    <name evidence="6" type="ORF">EVG15_01250</name>
</gene>
<keyword evidence="4 5" id="KW-0472">Membrane</keyword>
<evidence type="ECO:0000256" key="3">
    <source>
        <dbReference type="ARBA" id="ARBA00022989"/>
    </source>
</evidence>
<sequence>MYINIIILIIMLAAMIRGFFRGLAKEVLSLAGLGAAFFAAYYMAENFGRLHPAYLNFINNIKNYDVREIIIFASVFIIVGLIFTIISFLITKLLDLLMLGFVNKIGGFFLQESKFL</sequence>
<evidence type="ECO:0000256" key="5">
    <source>
        <dbReference type="SAM" id="Phobius"/>
    </source>
</evidence>
<dbReference type="AlphaFoldDB" id="A0A519BQP8"/>
<name>A0A519BQP8_9DELT</name>
<evidence type="ECO:0000256" key="2">
    <source>
        <dbReference type="ARBA" id="ARBA00022692"/>
    </source>
</evidence>
<evidence type="ECO:0000313" key="6">
    <source>
        <dbReference type="EMBL" id="RZD19539.1"/>
    </source>
</evidence>
<dbReference type="GO" id="GO:0016020">
    <property type="term" value="C:membrane"/>
    <property type="evidence" value="ECO:0007669"/>
    <property type="project" value="UniProtKB-SubCell"/>
</dbReference>
<organism evidence="6 7">
    <name type="scientific">Candidatus Acididesulfobacter diazotrophicus</name>
    <dbReference type="NCBI Taxonomy" id="2597226"/>
    <lineage>
        <taxon>Bacteria</taxon>
        <taxon>Deltaproteobacteria</taxon>
        <taxon>Candidatus Acidulodesulfobacterales</taxon>
        <taxon>Candidatus Acididesulfobacter</taxon>
    </lineage>
</organism>
<dbReference type="EMBL" id="SGBB01000001">
    <property type="protein sequence ID" value="RZD19539.1"/>
    <property type="molecule type" value="Genomic_DNA"/>
</dbReference>
<keyword evidence="3 5" id="KW-1133">Transmembrane helix</keyword>
<comment type="subcellular location">
    <subcellularLocation>
        <location evidence="1">Membrane</location>
        <topology evidence="1">Multi-pass membrane protein</topology>
    </subcellularLocation>
</comment>
<keyword evidence="2 5" id="KW-0812">Transmembrane</keyword>
<dbReference type="InterPro" id="IPR003825">
    <property type="entry name" value="Colicin-V_CvpA"/>
</dbReference>
<feature type="transmembrane region" description="Helical" evidence="5">
    <location>
        <begin position="69"/>
        <end position="90"/>
    </location>
</feature>
<dbReference type="InterPro" id="IPR052719">
    <property type="entry name" value="CvpA-like"/>
</dbReference>
<protein>
    <submittedName>
        <fullName evidence="6">CvpA family protein</fullName>
    </submittedName>
</protein>
<dbReference type="GO" id="GO:0009403">
    <property type="term" value="P:toxin biosynthetic process"/>
    <property type="evidence" value="ECO:0007669"/>
    <property type="project" value="InterPro"/>
</dbReference>
<evidence type="ECO:0000313" key="7">
    <source>
        <dbReference type="Proteomes" id="UP000319296"/>
    </source>
</evidence>
<evidence type="ECO:0000256" key="4">
    <source>
        <dbReference type="ARBA" id="ARBA00023136"/>
    </source>
</evidence>
<dbReference type="Proteomes" id="UP000319296">
    <property type="component" value="Unassembled WGS sequence"/>
</dbReference>
<evidence type="ECO:0000256" key="1">
    <source>
        <dbReference type="ARBA" id="ARBA00004141"/>
    </source>
</evidence>
<feature type="transmembrane region" description="Helical" evidence="5">
    <location>
        <begin position="5"/>
        <end position="24"/>
    </location>
</feature>
<dbReference type="PANTHER" id="PTHR36926:SF1">
    <property type="entry name" value="COLICIN V PRODUCTION PROTEIN"/>
    <property type="match status" value="1"/>
</dbReference>
<reference evidence="6 7" key="1">
    <citation type="journal article" date="2019" name="ISME J.">
        <title>Insights into ecological role of a new deltaproteobacterial order Candidatus Acidulodesulfobacterales by metagenomics and metatranscriptomics.</title>
        <authorList>
            <person name="Tan S."/>
            <person name="Liu J."/>
            <person name="Fang Y."/>
            <person name="Hedlund B.P."/>
            <person name="Lian Z.H."/>
            <person name="Huang L.Y."/>
            <person name="Li J.T."/>
            <person name="Huang L.N."/>
            <person name="Li W.J."/>
            <person name="Jiang H.C."/>
            <person name="Dong H.L."/>
            <person name="Shu W.S."/>
        </authorList>
    </citation>
    <scope>NUCLEOTIDE SEQUENCE [LARGE SCALE GENOMIC DNA]</scope>
    <source>
        <strain evidence="6">AP1</strain>
    </source>
</reference>
<feature type="transmembrane region" description="Helical" evidence="5">
    <location>
        <begin position="30"/>
        <end position="48"/>
    </location>
</feature>